<accession>A0A099VB23</accession>
<dbReference type="RefSeq" id="WP_034347691.1">
    <property type="nucleotide sequence ID" value="NZ_FZNG01000010.1"/>
</dbReference>
<dbReference type="AlphaFoldDB" id="A0A099VB23"/>
<protein>
    <submittedName>
        <fullName evidence="2">Uncharacterized protein</fullName>
    </submittedName>
</protein>
<dbReference type="EMBL" id="JRPL02000025">
    <property type="protein sequence ID" value="TLD81304.1"/>
    <property type="molecule type" value="Genomic_DNA"/>
</dbReference>
<evidence type="ECO:0000256" key="1">
    <source>
        <dbReference type="SAM" id="MobiDB-lite"/>
    </source>
</evidence>
<sequence length="80" mass="9322">MTSNTQNANKLRQGLENARLKDNNKENYNKILLEQIPSIETRLVLLENKVKEMCSKDKGEKIESKENKERDEKMETKAKA</sequence>
<dbReference type="Proteomes" id="UP000029878">
    <property type="component" value="Unassembled WGS sequence"/>
</dbReference>
<name>A0A099VB23_9HELI</name>
<feature type="region of interest" description="Disordered" evidence="1">
    <location>
        <begin position="1"/>
        <end position="21"/>
    </location>
</feature>
<evidence type="ECO:0000313" key="3">
    <source>
        <dbReference type="Proteomes" id="UP000029878"/>
    </source>
</evidence>
<feature type="compositionally biased region" description="Polar residues" evidence="1">
    <location>
        <begin position="1"/>
        <end position="10"/>
    </location>
</feature>
<gene>
    <name evidence="2" type="ORF">LS81_008680</name>
</gene>
<evidence type="ECO:0000313" key="2">
    <source>
        <dbReference type="EMBL" id="TLD81304.1"/>
    </source>
</evidence>
<reference evidence="2 3" key="1">
    <citation type="journal article" date="2014" name="Genome Announc.">
        <title>Draft genome sequences of eight enterohepatic helicobacter species isolated from both laboratory and wild rodents.</title>
        <authorList>
            <person name="Sheh A."/>
            <person name="Shen Z."/>
            <person name="Fox J.G."/>
        </authorList>
    </citation>
    <scope>NUCLEOTIDE SEQUENCE [LARGE SCALE GENOMIC DNA]</scope>
    <source>
        <strain evidence="2 3">ATCC 700114</strain>
    </source>
</reference>
<proteinExistence type="predicted"/>
<feature type="region of interest" description="Disordered" evidence="1">
    <location>
        <begin position="55"/>
        <end position="80"/>
    </location>
</feature>
<comment type="caution">
    <text evidence="2">The sequence shown here is derived from an EMBL/GenBank/DDBJ whole genome shotgun (WGS) entry which is preliminary data.</text>
</comment>
<organism evidence="2 3">
    <name type="scientific">Helicobacter trogontum</name>
    <dbReference type="NCBI Taxonomy" id="50960"/>
    <lineage>
        <taxon>Bacteria</taxon>
        <taxon>Pseudomonadati</taxon>
        <taxon>Campylobacterota</taxon>
        <taxon>Epsilonproteobacteria</taxon>
        <taxon>Campylobacterales</taxon>
        <taxon>Helicobacteraceae</taxon>
        <taxon>Helicobacter</taxon>
    </lineage>
</organism>